<proteinExistence type="predicted"/>
<evidence type="ECO:0000256" key="1">
    <source>
        <dbReference type="SAM" id="MobiDB-lite"/>
    </source>
</evidence>
<sequence length="49" mass="5282">MLMLPRPGSGFVFPLLYVPGVTPRRRGSHGASLTGLQAPKQALHSRARV</sequence>
<dbReference type="Proteomes" id="UP000317617">
    <property type="component" value="Unassembled WGS sequence"/>
</dbReference>
<dbReference type="EMBL" id="BJMU01000002">
    <property type="protein sequence ID" value="GEB82287.1"/>
    <property type="molecule type" value="Genomic_DNA"/>
</dbReference>
<protein>
    <submittedName>
        <fullName evidence="2">Uncharacterized protein</fullName>
    </submittedName>
</protein>
<accession>A0A4Y3TMN4</accession>
<keyword evidence="3" id="KW-1185">Reference proteome</keyword>
<feature type="region of interest" description="Disordered" evidence="1">
    <location>
        <begin position="24"/>
        <end position="49"/>
    </location>
</feature>
<organism evidence="2 3">
    <name type="scientific">Acetobacter orleanensis</name>
    <dbReference type="NCBI Taxonomy" id="104099"/>
    <lineage>
        <taxon>Bacteria</taxon>
        <taxon>Pseudomonadati</taxon>
        <taxon>Pseudomonadota</taxon>
        <taxon>Alphaproteobacteria</taxon>
        <taxon>Acetobacterales</taxon>
        <taxon>Acetobacteraceae</taxon>
        <taxon>Acetobacter</taxon>
    </lineage>
</organism>
<reference evidence="2 3" key="1">
    <citation type="submission" date="2019-06" db="EMBL/GenBank/DDBJ databases">
        <title>Whole genome shotgun sequence of Acetobacter orleanensis NBRC 13752.</title>
        <authorList>
            <person name="Hosoyama A."/>
            <person name="Uohara A."/>
            <person name="Ohji S."/>
            <person name="Ichikawa N."/>
        </authorList>
    </citation>
    <scope>NUCLEOTIDE SEQUENCE [LARGE SCALE GENOMIC DNA]</scope>
    <source>
        <strain evidence="2 3">NBRC 13752</strain>
    </source>
</reference>
<evidence type="ECO:0000313" key="2">
    <source>
        <dbReference type="EMBL" id="GEB82287.1"/>
    </source>
</evidence>
<gene>
    <name evidence="2" type="ORF">AOR01nite_07640</name>
</gene>
<evidence type="ECO:0000313" key="3">
    <source>
        <dbReference type="Proteomes" id="UP000317617"/>
    </source>
</evidence>
<name>A0A4Y3TMN4_9PROT</name>
<comment type="caution">
    <text evidence="2">The sequence shown here is derived from an EMBL/GenBank/DDBJ whole genome shotgun (WGS) entry which is preliminary data.</text>
</comment>
<dbReference type="AlphaFoldDB" id="A0A4Y3TMN4"/>